<keyword evidence="1" id="KW-1133">Transmembrane helix</keyword>
<comment type="caution">
    <text evidence="2">The sequence shown here is derived from an EMBL/GenBank/DDBJ whole genome shotgun (WGS) entry which is preliminary data.</text>
</comment>
<gene>
    <name evidence="2" type="ORF">AALT52_05445</name>
</gene>
<evidence type="ECO:0000313" key="3">
    <source>
        <dbReference type="Proteomes" id="UP001565236"/>
    </source>
</evidence>
<feature type="transmembrane region" description="Helical" evidence="1">
    <location>
        <begin position="268"/>
        <end position="288"/>
    </location>
</feature>
<dbReference type="Proteomes" id="UP001565236">
    <property type="component" value="Unassembled WGS sequence"/>
</dbReference>
<proteinExistence type="predicted"/>
<evidence type="ECO:0008006" key="4">
    <source>
        <dbReference type="Google" id="ProtNLM"/>
    </source>
</evidence>
<dbReference type="RefSeq" id="WP_369941787.1">
    <property type="nucleotide sequence ID" value="NZ_JBCLUF010000015.1"/>
</dbReference>
<reference evidence="2 3" key="1">
    <citation type="submission" date="2024-03" db="EMBL/GenBank/DDBJ databases">
        <title>Mouse gut bacterial collection (mGBC) of GemPharmatech.</title>
        <authorList>
            <person name="He Y."/>
            <person name="Dong L."/>
            <person name="Wu D."/>
            <person name="Gao X."/>
            <person name="Lin Z."/>
        </authorList>
    </citation>
    <scope>NUCLEOTIDE SEQUENCE [LARGE SCALE GENOMIC DNA]</scope>
    <source>
        <strain evidence="2 3">15-30</strain>
    </source>
</reference>
<evidence type="ECO:0000313" key="2">
    <source>
        <dbReference type="EMBL" id="MEY8662329.1"/>
    </source>
</evidence>
<evidence type="ECO:0000256" key="1">
    <source>
        <dbReference type="SAM" id="Phobius"/>
    </source>
</evidence>
<feature type="transmembrane region" description="Helical" evidence="1">
    <location>
        <begin position="716"/>
        <end position="737"/>
    </location>
</feature>
<protein>
    <recommendedName>
        <fullName evidence="4">DUF1430 domain-containing protein</fullName>
    </recommendedName>
</protein>
<keyword evidence="1" id="KW-0472">Membrane</keyword>
<feature type="transmembrane region" description="Helical" evidence="1">
    <location>
        <begin position="644"/>
        <end position="666"/>
    </location>
</feature>
<sequence>MQQPRVTELSKLFIITSLTKMLSCFSGKLHGAKDSISEKEWTFRSFLNGVITMKNKYWFLLTIMIFSFIFSVITIYSSNYKREVSLALKQIDTNKNFIPFKIPVNVHSQKEFRQIITALNVSAKKNNLNYMLKQGYIGYPIKNGKLFYAKSIQKQNFYVYDLYNSHLLENFGKMRTRKNTYTYTYPLLANYQVTVQPLKRVFSNKNTFESVFFLETLDSQRYLSFITQLNLILNQKLGTHYSIKDYQITRDTELLLPSFEIDPNLLTVINYLEIFIFVSLVIFFILQWHELKICKINGLSFLRIFIIFALKPLLMISAPVILDFYAYYKRLNLSEVFIRQLNLIGISFCVAFIILLLMYLVSLNDLKERYFTTITFLLMETTKLFLLITLIASLVPIGSIIINSYNNRINTYIGVKRYVEFFPRIIGNNAVDEYIDPQELNIIYRIADKQGALLFDDSSSNYIQTSNISPAITYISLNNNYLKKYPLRDIHNKKITINSKVKKTVLIFPTTKKKLVTERLKYEYSSSDMSRKYGVKIIYSDPKYNQRFRSILTGNNISDEIIKVITPNNLGGDASGYDLNILTGLKNDYLLLPQKYSSLRTMEKYWRPILKKYNLSDNFPQLIYYEYANAEELRISLGNLFMKLFTQIFLLLTVLALSFYSLLSFFKKNAYALGVKKSFGYSRFRNYWPYWALMILQYSLTPLFANDPNIPKEIYFTLVCFFFGVELIIMNCFISYLEREALKNVQ</sequence>
<name>A0ABV4DPW7_9LACO</name>
<keyword evidence="3" id="KW-1185">Reference proteome</keyword>
<feature type="transmembrane region" description="Helical" evidence="1">
    <location>
        <begin position="342"/>
        <end position="363"/>
    </location>
</feature>
<dbReference type="EMBL" id="JBCLUF010000015">
    <property type="protein sequence ID" value="MEY8662329.1"/>
    <property type="molecule type" value="Genomic_DNA"/>
</dbReference>
<feature type="transmembrane region" description="Helical" evidence="1">
    <location>
        <begin position="300"/>
        <end position="322"/>
    </location>
</feature>
<feature type="transmembrane region" description="Helical" evidence="1">
    <location>
        <begin position="687"/>
        <end position="704"/>
    </location>
</feature>
<organism evidence="2 3">
    <name type="scientific">Ligilactobacillus faecis</name>
    <dbReference type="NCBI Taxonomy" id="762833"/>
    <lineage>
        <taxon>Bacteria</taxon>
        <taxon>Bacillati</taxon>
        <taxon>Bacillota</taxon>
        <taxon>Bacilli</taxon>
        <taxon>Lactobacillales</taxon>
        <taxon>Lactobacillaceae</taxon>
        <taxon>Ligilactobacillus</taxon>
    </lineage>
</organism>
<accession>A0ABV4DPW7</accession>
<keyword evidence="1" id="KW-0812">Transmembrane</keyword>
<feature type="transmembrane region" description="Helical" evidence="1">
    <location>
        <begin position="384"/>
        <end position="402"/>
    </location>
</feature>
<feature type="transmembrane region" description="Helical" evidence="1">
    <location>
        <begin position="57"/>
        <end position="76"/>
    </location>
</feature>